<gene>
    <name evidence="2" type="ORF">GO816_17045</name>
</gene>
<keyword evidence="1" id="KW-0175">Coiled coil</keyword>
<dbReference type="SUPFAM" id="SSF46565">
    <property type="entry name" value="Chaperone J-domain"/>
    <property type="match status" value="1"/>
</dbReference>
<name>A0A6I4IR34_9SPHI</name>
<protein>
    <recommendedName>
        <fullName evidence="4">J domain-containing protein</fullName>
    </recommendedName>
</protein>
<accession>A0A6I4IR34</accession>
<evidence type="ECO:0000256" key="1">
    <source>
        <dbReference type="SAM" id="Coils"/>
    </source>
</evidence>
<evidence type="ECO:0000313" key="3">
    <source>
        <dbReference type="Proteomes" id="UP000434850"/>
    </source>
</evidence>
<keyword evidence="3" id="KW-1185">Reference proteome</keyword>
<dbReference type="Gene3D" id="1.10.287.110">
    <property type="entry name" value="DnaJ domain"/>
    <property type="match status" value="1"/>
</dbReference>
<evidence type="ECO:0008006" key="4">
    <source>
        <dbReference type="Google" id="ProtNLM"/>
    </source>
</evidence>
<feature type="coiled-coil region" evidence="1">
    <location>
        <begin position="21"/>
        <end position="48"/>
    </location>
</feature>
<comment type="caution">
    <text evidence="2">The sequence shown here is derived from an EMBL/GenBank/DDBJ whole genome shotgun (WGS) entry which is preliminary data.</text>
</comment>
<proteinExistence type="predicted"/>
<evidence type="ECO:0000313" key="2">
    <source>
        <dbReference type="EMBL" id="MVN92843.1"/>
    </source>
</evidence>
<dbReference type="OrthoDB" id="114754at2"/>
<reference evidence="2 3" key="1">
    <citation type="submission" date="2019-12" db="EMBL/GenBank/DDBJ databases">
        <title>Mucilaginibacter sp. HME9299 genome sequencing and assembly.</title>
        <authorList>
            <person name="Kang H."/>
            <person name="Kim H."/>
            <person name="Joh K."/>
        </authorList>
    </citation>
    <scope>NUCLEOTIDE SEQUENCE [LARGE SCALE GENOMIC DNA]</scope>
    <source>
        <strain evidence="2 3">HME9299</strain>
    </source>
</reference>
<dbReference type="AlphaFoldDB" id="A0A6I4IR34"/>
<dbReference type="EMBL" id="WQLA01000007">
    <property type="protein sequence ID" value="MVN92843.1"/>
    <property type="molecule type" value="Genomic_DNA"/>
</dbReference>
<dbReference type="Proteomes" id="UP000434850">
    <property type="component" value="Unassembled WGS sequence"/>
</dbReference>
<sequence length="361" mass="42185">MKPIIRRNNAKHNRSTAEVKYEKLLSQLQEQQQYNNNLQSSLQTVQAKVTAELEPLTKRYYALLRKLLIAIDAAANKSVVGKHNKELLDVYMAETSRFLLKRFGYQDTQLAALLFKYGNINADDVVRHYEEQFTSAKFSQVYGFNINFKEMVEKGEENYFTENRHHFTKAGQTQATAVIESELVQDWSEDNKTAARKEADNKLLHSDARSVYMRLIKKFHPDLERDEDKQNQNTEIVKEVTKAYQEKDFFTLLKLQIKYLDDNETEATNIADAMLKRYNKILQKQLAELKQNIQIQHYTSGNTIENFIDNYGNFSPQKFATQRNFLKKRNNALTSEIETSTKSPEIWLNGYLHLLKLSQDK</sequence>
<dbReference type="InterPro" id="IPR036869">
    <property type="entry name" value="J_dom_sf"/>
</dbReference>
<organism evidence="2 3">
    <name type="scientific">Mucilaginibacter aquatilis</name>
    <dbReference type="NCBI Taxonomy" id="1517760"/>
    <lineage>
        <taxon>Bacteria</taxon>
        <taxon>Pseudomonadati</taxon>
        <taxon>Bacteroidota</taxon>
        <taxon>Sphingobacteriia</taxon>
        <taxon>Sphingobacteriales</taxon>
        <taxon>Sphingobacteriaceae</taxon>
        <taxon>Mucilaginibacter</taxon>
    </lineage>
</organism>
<dbReference type="RefSeq" id="WP_157543155.1">
    <property type="nucleotide sequence ID" value="NZ_WQLA01000007.1"/>
</dbReference>